<keyword evidence="2" id="KW-0813">Transport</keyword>
<name>Q0CMZ7_ASPTN</name>
<keyword evidence="3 6" id="KW-0812">Transmembrane</keyword>
<evidence type="ECO:0008006" key="9">
    <source>
        <dbReference type="Google" id="ProtNLM"/>
    </source>
</evidence>
<dbReference type="InterPro" id="IPR036259">
    <property type="entry name" value="MFS_trans_sf"/>
</dbReference>
<dbReference type="OrthoDB" id="5086884at2759"/>
<evidence type="ECO:0000256" key="4">
    <source>
        <dbReference type="ARBA" id="ARBA00022989"/>
    </source>
</evidence>
<dbReference type="PANTHER" id="PTHR23506:SF29">
    <property type="entry name" value="TRANSPORTER, PUTATIVE (AFU_ORTHOLOGUE AFUA_2G10530)-RELATED"/>
    <property type="match status" value="1"/>
</dbReference>
<dbReference type="Proteomes" id="UP000007963">
    <property type="component" value="Unassembled WGS sequence"/>
</dbReference>
<evidence type="ECO:0000256" key="3">
    <source>
        <dbReference type="ARBA" id="ARBA00022692"/>
    </source>
</evidence>
<feature type="transmembrane region" description="Helical" evidence="6">
    <location>
        <begin position="155"/>
        <end position="181"/>
    </location>
</feature>
<keyword evidence="5 6" id="KW-0472">Membrane</keyword>
<reference evidence="8" key="1">
    <citation type="submission" date="2005-09" db="EMBL/GenBank/DDBJ databases">
        <title>Annotation of the Aspergillus terreus NIH2624 genome.</title>
        <authorList>
            <person name="Birren B.W."/>
            <person name="Lander E.S."/>
            <person name="Galagan J.E."/>
            <person name="Nusbaum C."/>
            <person name="Devon K."/>
            <person name="Henn M."/>
            <person name="Ma L.-J."/>
            <person name="Jaffe D.B."/>
            <person name="Butler J."/>
            <person name="Alvarez P."/>
            <person name="Gnerre S."/>
            <person name="Grabherr M."/>
            <person name="Kleber M."/>
            <person name="Mauceli E.W."/>
            <person name="Brockman W."/>
            <person name="Rounsley S."/>
            <person name="Young S.K."/>
            <person name="LaButti K."/>
            <person name="Pushparaj V."/>
            <person name="DeCaprio D."/>
            <person name="Crawford M."/>
            <person name="Koehrsen M."/>
            <person name="Engels R."/>
            <person name="Montgomery P."/>
            <person name="Pearson M."/>
            <person name="Howarth C."/>
            <person name="Larson L."/>
            <person name="Luoma S."/>
            <person name="White J."/>
            <person name="Alvarado L."/>
            <person name="Kodira C.D."/>
            <person name="Zeng Q."/>
            <person name="Oleary S."/>
            <person name="Yandava C."/>
            <person name="Denning D.W."/>
            <person name="Nierman W.C."/>
            <person name="Milne T."/>
            <person name="Madden K."/>
        </authorList>
    </citation>
    <scope>NUCLEOTIDE SEQUENCE [LARGE SCALE GENOMIC DNA]</scope>
    <source>
        <strain evidence="8">NIH 2624 / FGSC A1156</strain>
    </source>
</reference>
<feature type="transmembrane region" description="Helical" evidence="6">
    <location>
        <begin position="47"/>
        <end position="69"/>
    </location>
</feature>
<protein>
    <recommendedName>
        <fullName evidence="9">Major facilitator superfamily (MFS) profile domain-containing protein</fullName>
    </recommendedName>
</protein>
<organism evidence="7 8">
    <name type="scientific">Aspergillus terreus (strain NIH 2624 / FGSC A1156)</name>
    <dbReference type="NCBI Taxonomy" id="341663"/>
    <lineage>
        <taxon>Eukaryota</taxon>
        <taxon>Fungi</taxon>
        <taxon>Dikarya</taxon>
        <taxon>Ascomycota</taxon>
        <taxon>Pezizomycotina</taxon>
        <taxon>Eurotiomycetes</taxon>
        <taxon>Eurotiomycetidae</taxon>
        <taxon>Eurotiales</taxon>
        <taxon>Aspergillaceae</taxon>
        <taxon>Aspergillus</taxon>
        <taxon>Aspergillus subgen. Circumdati</taxon>
    </lineage>
</organism>
<dbReference type="InterPro" id="IPR050930">
    <property type="entry name" value="MFS_Vesicular_Transporter"/>
</dbReference>
<dbReference type="GO" id="GO:0016020">
    <property type="term" value="C:membrane"/>
    <property type="evidence" value="ECO:0007669"/>
    <property type="project" value="UniProtKB-SubCell"/>
</dbReference>
<dbReference type="PANTHER" id="PTHR23506">
    <property type="entry name" value="GH10249P"/>
    <property type="match status" value="1"/>
</dbReference>
<dbReference type="STRING" id="341663.Q0CMZ7"/>
<comment type="subcellular location">
    <subcellularLocation>
        <location evidence="1">Membrane</location>
        <topology evidence="1">Multi-pass membrane protein</topology>
    </subcellularLocation>
</comment>
<sequence>MAIFTTAQSTTVFVIGRVVQGIASAMVDVAGLALLRDRIGQDQLGEALGYFGTASMIGLIGSPFLGGLLYQERGFYAVCALGFAVITVDSMLRLVVVEKSRSRRTGHAEEHVSTTTAVQTKPEHGAPIPIIGNDDSSYNRGNMNGSLILLKQHRVLFTLWALAVDGLIVGAFDAGGFVTVLGCV</sequence>
<dbReference type="AlphaFoldDB" id="Q0CMZ7"/>
<evidence type="ECO:0000313" key="7">
    <source>
        <dbReference type="EMBL" id="EAU34006.1"/>
    </source>
</evidence>
<accession>Q0CMZ7</accession>
<dbReference type="VEuPathDB" id="FungiDB:ATEG_04937"/>
<dbReference type="GeneID" id="4320558"/>
<evidence type="ECO:0000256" key="5">
    <source>
        <dbReference type="ARBA" id="ARBA00023136"/>
    </source>
</evidence>
<evidence type="ECO:0000313" key="8">
    <source>
        <dbReference type="Proteomes" id="UP000007963"/>
    </source>
</evidence>
<feature type="transmembrane region" description="Helical" evidence="6">
    <location>
        <begin position="75"/>
        <end position="96"/>
    </location>
</feature>
<dbReference type="InterPro" id="IPR011701">
    <property type="entry name" value="MFS"/>
</dbReference>
<evidence type="ECO:0000256" key="2">
    <source>
        <dbReference type="ARBA" id="ARBA00022448"/>
    </source>
</evidence>
<evidence type="ECO:0000256" key="6">
    <source>
        <dbReference type="SAM" id="Phobius"/>
    </source>
</evidence>
<dbReference type="eggNOG" id="KOG3764">
    <property type="taxonomic scope" value="Eukaryota"/>
</dbReference>
<feature type="transmembrane region" description="Helical" evidence="6">
    <location>
        <begin position="12"/>
        <end position="35"/>
    </location>
</feature>
<dbReference type="RefSeq" id="XP_001214115.1">
    <property type="nucleotide sequence ID" value="XM_001214115.1"/>
</dbReference>
<evidence type="ECO:0000256" key="1">
    <source>
        <dbReference type="ARBA" id="ARBA00004141"/>
    </source>
</evidence>
<dbReference type="Pfam" id="PF07690">
    <property type="entry name" value="MFS_1"/>
    <property type="match status" value="1"/>
</dbReference>
<dbReference type="EMBL" id="CH476600">
    <property type="protein sequence ID" value="EAU34006.1"/>
    <property type="molecule type" value="Genomic_DNA"/>
</dbReference>
<dbReference type="Gene3D" id="1.20.1250.20">
    <property type="entry name" value="MFS general substrate transporter like domains"/>
    <property type="match status" value="1"/>
</dbReference>
<dbReference type="SUPFAM" id="SSF103473">
    <property type="entry name" value="MFS general substrate transporter"/>
    <property type="match status" value="1"/>
</dbReference>
<dbReference type="HOGENOM" id="CLU_1467876_0_0_1"/>
<gene>
    <name evidence="7" type="ORF">ATEG_04937</name>
</gene>
<proteinExistence type="predicted"/>
<dbReference type="GO" id="GO:0022857">
    <property type="term" value="F:transmembrane transporter activity"/>
    <property type="evidence" value="ECO:0007669"/>
    <property type="project" value="InterPro"/>
</dbReference>
<keyword evidence="4 6" id="KW-1133">Transmembrane helix</keyword>